<dbReference type="EMBL" id="LJZO01000011">
    <property type="protein sequence ID" value="ROV99287.1"/>
    <property type="molecule type" value="Genomic_DNA"/>
</dbReference>
<protein>
    <recommendedName>
        <fullName evidence="5">Autophagy protein</fullName>
    </recommendedName>
</protein>
<keyword evidence="1" id="KW-0175">Coiled coil</keyword>
<evidence type="ECO:0000256" key="2">
    <source>
        <dbReference type="SAM" id="MobiDB-lite"/>
    </source>
</evidence>
<reference evidence="3 4" key="1">
    <citation type="submission" date="2015-09" db="EMBL/GenBank/DDBJ databases">
        <title>Host preference determinants of Valsa canker pathogens revealed by comparative genomics.</title>
        <authorList>
            <person name="Yin Z."/>
            <person name="Huang L."/>
        </authorList>
    </citation>
    <scope>NUCLEOTIDE SEQUENCE [LARGE SCALE GENOMIC DNA]</scope>
    <source>
        <strain evidence="3 4">YSFL</strain>
    </source>
</reference>
<feature type="compositionally biased region" description="Basic and acidic residues" evidence="2">
    <location>
        <begin position="29"/>
        <end position="39"/>
    </location>
</feature>
<evidence type="ECO:0000313" key="4">
    <source>
        <dbReference type="Proteomes" id="UP000284375"/>
    </source>
</evidence>
<evidence type="ECO:0000313" key="3">
    <source>
        <dbReference type="EMBL" id="ROV99287.1"/>
    </source>
</evidence>
<evidence type="ECO:0000256" key="1">
    <source>
        <dbReference type="SAM" id="Coils"/>
    </source>
</evidence>
<feature type="compositionally biased region" description="Polar residues" evidence="2">
    <location>
        <begin position="309"/>
        <end position="318"/>
    </location>
</feature>
<evidence type="ECO:0008006" key="5">
    <source>
        <dbReference type="Google" id="ProtNLM"/>
    </source>
</evidence>
<organism evidence="3 4">
    <name type="scientific">Cytospora chrysosperma</name>
    <name type="common">Cytospora canker fungus</name>
    <name type="synonym">Sphaeria chrysosperma</name>
    <dbReference type="NCBI Taxonomy" id="252740"/>
    <lineage>
        <taxon>Eukaryota</taxon>
        <taxon>Fungi</taxon>
        <taxon>Dikarya</taxon>
        <taxon>Ascomycota</taxon>
        <taxon>Pezizomycotina</taxon>
        <taxon>Sordariomycetes</taxon>
        <taxon>Sordariomycetidae</taxon>
        <taxon>Diaporthales</taxon>
        <taxon>Cytosporaceae</taxon>
        <taxon>Cytospora</taxon>
    </lineage>
</organism>
<dbReference type="AlphaFoldDB" id="A0A423W7G2"/>
<feature type="region of interest" description="Disordered" evidence="2">
    <location>
        <begin position="1"/>
        <end position="20"/>
    </location>
</feature>
<sequence>MGWLDSIWGRRSDDPLQDFDPKVREFLKRESPVKYDKKPSQHGQNPVAQQALAGAATPADGAAGNEPAPNAVPRESLYPDGRYAHLWKTYRPLGEIESETKSDHEKLQDVLDAFKSRKAAIGAAALENCAEEQLDWNNCMKSGSLRARMTMCRDEVRKFERCYNMQSRLLKALGYLNALDRSPETDERIQLHADKLYHQMLEQEEAIEKAKEEGLPEPKFEPVIPRKAVDDQMANLSEDAKRRYKDALEKVDERQRDAEDAAIQAELKSKAEMVGKVKELWKEQEVERQARKARGEETLKDRVSALFATPNSSPEKKD</sequence>
<feature type="region of interest" description="Disordered" evidence="2">
    <location>
        <begin position="29"/>
        <end position="77"/>
    </location>
</feature>
<dbReference type="Proteomes" id="UP000284375">
    <property type="component" value="Unassembled WGS sequence"/>
</dbReference>
<accession>A0A423W7G2</accession>
<dbReference type="OrthoDB" id="2103031at2759"/>
<keyword evidence="4" id="KW-1185">Reference proteome</keyword>
<feature type="compositionally biased region" description="Basic and acidic residues" evidence="2">
    <location>
        <begin position="8"/>
        <end position="20"/>
    </location>
</feature>
<dbReference type="STRING" id="252740.A0A423W7G2"/>
<feature type="compositionally biased region" description="Low complexity" evidence="2">
    <location>
        <begin position="48"/>
        <end position="64"/>
    </location>
</feature>
<gene>
    <name evidence="3" type="ORF">VSDG_03946</name>
</gene>
<feature type="coiled-coil region" evidence="1">
    <location>
        <begin position="237"/>
        <end position="268"/>
    </location>
</feature>
<feature type="region of interest" description="Disordered" evidence="2">
    <location>
        <begin position="284"/>
        <end position="318"/>
    </location>
</feature>
<comment type="caution">
    <text evidence="3">The sequence shown here is derived from an EMBL/GenBank/DDBJ whole genome shotgun (WGS) entry which is preliminary data.</text>
</comment>
<name>A0A423W7G2_CYTCH</name>
<feature type="compositionally biased region" description="Basic and acidic residues" evidence="2">
    <location>
        <begin position="284"/>
        <end position="303"/>
    </location>
</feature>
<proteinExistence type="predicted"/>